<gene>
    <name evidence="1" type="ORF">MILVUS5_LOCUS5860</name>
</gene>
<protein>
    <submittedName>
        <fullName evidence="1">Uncharacterized protein</fullName>
    </submittedName>
</protein>
<name>A0ACB0IRF4_TRIPR</name>
<sequence>MTSSPSKFYMVFMFLCLIIILLIFIYEVEAKQYCKELSQTWKGGICLFSHKECNSVCVNSEHAKFGACLFPVCLCVYNCTEYFHPT</sequence>
<dbReference type="Proteomes" id="UP001177021">
    <property type="component" value="Unassembled WGS sequence"/>
</dbReference>
<comment type="caution">
    <text evidence="1">The sequence shown here is derived from an EMBL/GenBank/DDBJ whole genome shotgun (WGS) entry which is preliminary data.</text>
</comment>
<proteinExistence type="predicted"/>
<reference evidence="1" key="1">
    <citation type="submission" date="2023-10" db="EMBL/GenBank/DDBJ databases">
        <authorList>
            <person name="Rodriguez Cubillos JULIANA M."/>
            <person name="De Vega J."/>
        </authorList>
    </citation>
    <scope>NUCLEOTIDE SEQUENCE</scope>
</reference>
<dbReference type="EMBL" id="CASHSV030000002">
    <property type="protein sequence ID" value="CAJ2635103.1"/>
    <property type="molecule type" value="Genomic_DNA"/>
</dbReference>
<accession>A0ACB0IRF4</accession>
<organism evidence="1 2">
    <name type="scientific">Trifolium pratense</name>
    <name type="common">Red clover</name>
    <dbReference type="NCBI Taxonomy" id="57577"/>
    <lineage>
        <taxon>Eukaryota</taxon>
        <taxon>Viridiplantae</taxon>
        <taxon>Streptophyta</taxon>
        <taxon>Embryophyta</taxon>
        <taxon>Tracheophyta</taxon>
        <taxon>Spermatophyta</taxon>
        <taxon>Magnoliopsida</taxon>
        <taxon>eudicotyledons</taxon>
        <taxon>Gunneridae</taxon>
        <taxon>Pentapetalae</taxon>
        <taxon>rosids</taxon>
        <taxon>fabids</taxon>
        <taxon>Fabales</taxon>
        <taxon>Fabaceae</taxon>
        <taxon>Papilionoideae</taxon>
        <taxon>50 kb inversion clade</taxon>
        <taxon>NPAAA clade</taxon>
        <taxon>Hologalegina</taxon>
        <taxon>IRL clade</taxon>
        <taxon>Trifolieae</taxon>
        <taxon>Trifolium</taxon>
    </lineage>
</organism>
<evidence type="ECO:0000313" key="2">
    <source>
        <dbReference type="Proteomes" id="UP001177021"/>
    </source>
</evidence>
<keyword evidence="2" id="KW-1185">Reference proteome</keyword>
<evidence type="ECO:0000313" key="1">
    <source>
        <dbReference type="EMBL" id="CAJ2635103.1"/>
    </source>
</evidence>